<accession>A0ABQ7BS13</accession>
<name>A0ABQ7BS13_BRACR</name>
<feature type="region of interest" description="Disordered" evidence="1">
    <location>
        <begin position="97"/>
        <end position="119"/>
    </location>
</feature>
<dbReference type="Proteomes" id="UP000266723">
    <property type="component" value="Unassembled WGS sequence"/>
</dbReference>
<organism evidence="2 3">
    <name type="scientific">Brassica cretica</name>
    <name type="common">Mustard</name>
    <dbReference type="NCBI Taxonomy" id="69181"/>
    <lineage>
        <taxon>Eukaryota</taxon>
        <taxon>Viridiplantae</taxon>
        <taxon>Streptophyta</taxon>
        <taxon>Embryophyta</taxon>
        <taxon>Tracheophyta</taxon>
        <taxon>Spermatophyta</taxon>
        <taxon>Magnoliopsida</taxon>
        <taxon>eudicotyledons</taxon>
        <taxon>Gunneridae</taxon>
        <taxon>Pentapetalae</taxon>
        <taxon>rosids</taxon>
        <taxon>malvids</taxon>
        <taxon>Brassicales</taxon>
        <taxon>Brassicaceae</taxon>
        <taxon>Brassiceae</taxon>
        <taxon>Brassica</taxon>
    </lineage>
</organism>
<evidence type="ECO:0000256" key="1">
    <source>
        <dbReference type="SAM" id="MobiDB-lite"/>
    </source>
</evidence>
<feature type="compositionally biased region" description="Basic residues" evidence="1">
    <location>
        <begin position="99"/>
        <end position="109"/>
    </location>
</feature>
<reference evidence="2 3" key="1">
    <citation type="journal article" date="2020" name="BMC Genomics">
        <title>Intraspecific diversification of the crop wild relative Brassica cretica Lam. using demographic model selection.</title>
        <authorList>
            <person name="Kioukis A."/>
            <person name="Michalopoulou V.A."/>
            <person name="Briers L."/>
            <person name="Pirintsos S."/>
            <person name="Studholme D.J."/>
            <person name="Pavlidis P."/>
            <person name="Sarris P.F."/>
        </authorList>
    </citation>
    <scope>NUCLEOTIDE SEQUENCE [LARGE SCALE GENOMIC DNA]</scope>
    <source>
        <strain evidence="3">cv. PFS-1207/04</strain>
    </source>
</reference>
<sequence>MHGFVSYRRFGKVRSLRSDRAVDRAWLVRGPMAILELVRVRCLRTIAPQSVRIVDFRRDSSVWYGELDKIGVFERSLYPKVRMQIVISYAYKKEVYKMSSKKKTSKRGTSRGSSSEGVHDEILVPKVEFVPHSIDQA</sequence>
<evidence type="ECO:0000313" key="2">
    <source>
        <dbReference type="EMBL" id="KAF3534956.1"/>
    </source>
</evidence>
<protein>
    <submittedName>
        <fullName evidence="2">Uncharacterized protein</fullName>
    </submittedName>
</protein>
<dbReference type="EMBL" id="QGKV02001507">
    <property type="protein sequence ID" value="KAF3534956.1"/>
    <property type="molecule type" value="Genomic_DNA"/>
</dbReference>
<comment type="caution">
    <text evidence="2">The sequence shown here is derived from an EMBL/GenBank/DDBJ whole genome shotgun (WGS) entry which is preliminary data.</text>
</comment>
<proteinExistence type="predicted"/>
<evidence type="ECO:0000313" key="3">
    <source>
        <dbReference type="Proteomes" id="UP000266723"/>
    </source>
</evidence>
<gene>
    <name evidence="2" type="ORF">DY000_02040701</name>
</gene>
<keyword evidence="3" id="KW-1185">Reference proteome</keyword>